<reference evidence="2" key="1">
    <citation type="journal article" date="2019" name="PLoS Negl. Trop. Dis.">
        <title>Revisiting the worldwide diversity of Leptospira species in the environment.</title>
        <authorList>
            <person name="Vincent A.T."/>
            <person name="Schiettekatte O."/>
            <person name="Bourhy P."/>
            <person name="Veyrier F.J."/>
            <person name="Picardeau M."/>
        </authorList>
    </citation>
    <scope>NUCLEOTIDE SEQUENCE [LARGE SCALE GENOMIC DNA]</scope>
    <source>
        <strain evidence="2">201300427</strain>
    </source>
</reference>
<dbReference type="EMBL" id="RQHW01000031">
    <property type="protein sequence ID" value="TGN19363.1"/>
    <property type="molecule type" value="Genomic_DNA"/>
</dbReference>
<organism evidence="2 3">
    <name type="scientific">Leptospira idonii</name>
    <dbReference type="NCBI Taxonomy" id="1193500"/>
    <lineage>
        <taxon>Bacteria</taxon>
        <taxon>Pseudomonadati</taxon>
        <taxon>Spirochaetota</taxon>
        <taxon>Spirochaetia</taxon>
        <taxon>Leptospirales</taxon>
        <taxon>Leptospiraceae</taxon>
        <taxon>Leptospira</taxon>
    </lineage>
</organism>
<accession>A0A4R9LYG2</accession>
<feature type="chain" id="PRO_5020945216" description="Lipoprotein" evidence="1">
    <location>
        <begin position="23"/>
        <end position="117"/>
    </location>
</feature>
<keyword evidence="3" id="KW-1185">Reference proteome</keyword>
<evidence type="ECO:0000313" key="3">
    <source>
        <dbReference type="Proteomes" id="UP000298058"/>
    </source>
</evidence>
<name>A0A4R9LYG2_9LEPT</name>
<dbReference type="PROSITE" id="PS51257">
    <property type="entry name" value="PROKAR_LIPOPROTEIN"/>
    <property type="match status" value="1"/>
</dbReference>
<dbReference type="OrthoDB" id="330273at2"/>
<sequence>MKFSFLVLFTLLLLIGCKQNLAVDEFDELKRTGSVFSLARYCEENKLILARREKECEKAFADSLSEIESILSRQIDLSLTKVIVPKSKGEEIELLLRTKTKWGIRYLEIWKQSVILE</sequence>
<dbReference type="Proteomes" id="UP000298058">
    <property type="component" value="Unassembled WGS sequence"/>
</dbReference>
<keyword evidence="1" id="KW-0732">Signal</keyword>
<protein>
    <recommendedName>
        <fullName evidence="4">Lipoprotein</fullName>
    </recommendedName>
</protein>
<proteinExistence type="predicted"/>
<feature type="signal peptide" evidence="1">
    <location>
        <begin position="1"/>
        <end position="22"/>
    </location>
</feature>
<evidence type="ECO:0000313" key="2">
    <source>
        <dbReference type="EMBL" id="TGN19363.1"/>
    </source>
</evidence>
<evidence type="ECO:0008006" key="4">
    <source>
        <dbReference type="Google" id="ProtNLM"/>
    </source>
</evidence>
<dbReference type="RefSeq" id="WP_135760125.1">
    <property type="nucleotide sequence ID" value="NZ_RQHW01000031.1"/>
</dbReference>
<comment type="caution">
    <text evidence="2">The sequence shown here is derived from an EMBL/GenBank/DDBJ whole genome shotgun (WGS) entry which is preliminary data.</text>
</comment>
<gene>
    <name evidence="2" type="ORF">EHS15_08440</name>
</gene>
<evidence type="ECO:0000256" key="1">
    <source>
        <dbReference type="SAM" id="SignalP"/>
    </source>
</evidence>
<dbReference type="AlphaFoldDB" id="A0A4R9LYG2"/>